<evidence type="ECO:0000313" key="1">
    <source>
        <dbReference type="EMBL" id="RPH29439.1"/>
    </source>
</evidence>
<gene>
    <name evidence="1" type="ORF">EHN07_05745</name>
</gene>
<keyword evidence="2" id="KW-1185">Reference proteome</keyword>
<dbReference type="AlphaFoldDB" id="A0A3N5E357"/>
<dbReference type="EMBL" id="RPOH01000019">
    <property type="protein sequence ID" value="RPH29439.1"/>
    <property type="molecule type" value="Genomic_DNA"/>
</dbReference>
<evidence type="ECO:0000313" key="2">
    <source>
        <dbReference type="Proteomes" id="UP000268615"/>
    </source>
</evidence>
<sequence>MNWLRVKNLNLSLAAILIAILFCVLHLHAGAVNAKSAPIKGRMQFGFYDLMSDRQEVYDAQILDMDEALLVTLTREDDEMFMLRGRLNEIRRKNGRVFYDYVPIRYSNPNNYQLIYSFIDFLNHNMVWVYPMTINKKPLVIGQSGIMYLFPLDS</sequence>
<dbReference type="RefSeq" id="WP_124023227.1">
    <property type="nucleotide sequence ID" value="NZ_RPOH01000019.1"/>
</dbReference>
<proteinExistence type="predicted"/>
<dbReference type="OrthoDB" id="6518708at2"/>
<name>A0A3N5E357_9ENTR</name>
<organism evidence="1 2">
    <name type="scientific">Buttiauxella warmboldiae</name>
    <dbReference type="NCBI Taxonomy" id="82993"/>
    <lineage>
        <taxon>Bacteria</taxon>
        <taxon>Pseudomonadati</taxon>
        <taxon>Pseudomonadota</taxon>
        <taxon>Gammaproteobacteria</taxon>
        <taxon>Enterobacterales</taxon>
        <taxon>Enterobacteriaceae</taxon>
        <taxon>Buttiauxella</taxon>
    </lineage>
</organism>
<reference evidence="1 2" key="1">
    <citation type="submission" date="2018-11" db="EMBL/GenBank/DDBJ databases">
        <title>Draft genome sequence of Buttiauxella warmboldiae CCUG 35512.</title>
        <authorList>
            <person name="Salva-Serra F."/>
            <person name="Marathe N."/>
            <person name="Moore E."/>
            <person name="Svensson L."/>
            <person name="Engstrom-Jakobsson H."/>
        </authorList>
    </citation>
    <scope>NUCLEOTIDE SEQUENCE [LARGE SCALE GENOMIC DNA]</scope>
    <source>
        <strain evidence="1 2">CCUG 35512</strain>
    </source>
</reference>
<dbReference type="Proteomes" id="UP000268615">
    <property type="component" value="Unassembled WGS sequence"/>
</dbReference>
<comment type="caution">
    <text evidence="1">The sequence shown here is derived from an EMBL/GenBank/DDBJ whole genome shotgun (WGS) entry which is preliminary data.</text>
</comment>
<protein>
    <submittedName>
        <fullName evidence="1">Uncharacterized protein</fullName>
    </submittedName>
</protein>
<accession>A0A3N5E357</accession>